<keyword evidence="4" id="KW-1185">Reference proteome</keyword>
<gene>
    <name evidence="3" type="ORF">PCOR1329_LOCUS18627</name>
</gene>
<keyword evidence="2" id="KW-0732">Signal</keyword>
<feature type="compositionally biased region" description="Basic and acidic residues" evidence="1">
    <location>
        <begin position="185"/>
        <end position="195"/>
    </location>
</feature>
<evidence type="ECO:0000256" key="2">
    <source>
        <dbReference type="SAM" id="SignalP"/>
    </source>
</evidence>
<evidence type="ECO:0000313" key="3">
    <source>
        <dbReference type="EMBL" id="CAK0815280.1"/>
    </source>
</evidence>
<organism evidence="3 4">
    <name type="scientific">Prorocentrum cordatum</name>
    <dbReference type="NCBI Taxonomy" id="2364126"/>
    <lineage>
        <taxon>Eukaryota</taxon>
        <taxon>Sar</taxon>
        <taxon>Alveolata</taxon>
        <taxon>Dinophyceae</taxon>
        <taxon>Prorocentrales</taxon>
        <taxon>Prorocentraceae</taxon>
        <taxon>Prorocentrum</taxon>
    </lineage>
</organism>
<accession>A0ABN9R8Q4</accession>
<feature type="chain" id="PRO_5046690041" evidence="2">
    <location>
        <begin position="37"/>
        <end position="205"/>
    </location>
</feature>
<feature type="signal peptide" evidence="2">
    <location>
        <begin position="1"/>
        <end position="36"/>
    </location>
</feature>
<proteinExistence type="predicted"/>
<evidence type="ECO:0000313" key="4">
    <source>
        <dbReference type="Proteomes" id="UP001189429"/>
    </source>
</evidence>
<dbReference type="Proteomes" id="UP001189429">
    <property type="component" value="Unassembled WGS sequence"/>
</dbReference>
<name>A0ABN9R8Q4_9DINO</name>
<sequence length="205" mass="21243">AQDTWRQRSPAKLPRLARAMAPRLLALLASASLAAGARLLRNAGADEACVAEETGTCASVPSSRTSWPASARRCARMVEAYPKCSCPDFVEPDSTPGVMTWEEPARAHGPAGGLGPGLDQGVAQAGLPAAAPRRRCLVSLPDRPPAPAEGGGETGGTMAPACRIPITRPTPMTGARSPDGPGAKHSVDPEEKKDSMGLTRHARLL</sequence>
<feature type="region of interest" description="Disordered" evidence="1">
    <location>
        <begin position="140"/>
        <end position="205"/>
    </location>
</feature>
<comment type="caution">
    <text evidence="3">The sequence shown here is derived from an EMBL/GenBank/DDBJ whole genome shotgun (WGS) entry which is preliminary data.</text>
</comment>
<dbReference type="EMBL" id="CAUYUJ010005880">
    <property type="protein sequence ID" value="CAK0815280.1"/>
    <property type="molecule type" value="Genomic_DNA"/>
</dbReference>
<protein>
    <submittedName>
        <fullName evidence="3">Uncharacterized protein</fullName>
    </submittedName>
</protein>
<reference evidence="3" key="1">
    <citation type="submission" date="2023-10" db="EMBL/GenBank/DDBJ databases">
        <authorList>
            <person name="Chen Y."/>
            <person name="Shah S."/>
            <person name="Dougan E. K."/>
            <person name="Thang M."/>
            <person name="Chan C."/>
        </authorList>
    </citation>
    <scope>NUCLEOTIDE SEQUENCE [LARGE SCALE GENOMIC DNA]</scope>
</reference>
<evidence type="ECO:0000256" key="1">
    <source>
        <dbReference type="SAM" id="MobiDB-lite"/>
    </source>
</evidence>
<feature type="non-terminal residue" evidence="3">
    <location>
        <position position="1"/>
    </location>
</feature>